<comment type="caution">
    <text evidence="1">The sequence shown here is derived from an EMBL/GenBank/DDBJ whole genome shotgun (WGS) entry which is preliminary data.</text>
</comment>
<gene>
    <name evidence="1" type="ORF">HJC23_005836</name>
</gene>
<dbReference type="AlphaFoldDB" id="A0ABD3QZ49"/>
<sequence>MNTLTNQHRRLRRKEVVIKSRSLRPRSFTCRSSSRNNQLSDIMSFFKSFFLAAALLEASSSASAQMLGNWDVNFLSLDTDFSVTGTDELVLHYEIGKNRTHQIDLFDKGCANPILGIAITFNDTKTNKDQSHDLLDIALDVERSNIATSNLWDPFSNKFEMCLRLQLLSGDMVIKEDSREISVAFDFSVDFTVDAVGLGSVSKSSGVGSTRVDSYVEACKCGSIETFECNDDVLVPNQELYLCIRSNSPDIEIDTLHSLLLTQDSETVLVVDASLVQDETISAMYMVPEHNGVAVAMLVPAAFWNYGGQSSVSLTGTVYLKLVGSRRLAFNIPSFEASRIMRSEVKNVGQIDDQAVGDASEAATPDKSSFQVKVGLDKISSENDINSASSAFVSFGILTVVFACLVW</sequence>
<evidence type="ECO:0000313" key="2">
    <source>
        <dbReference type="Proteomes" id="UP001516023"/>
    </source>
</evidence>
<name>A0ABD3QZ49_9STRA</name>
<proteinExistence type="predicted"/>
<dbReference type="EMBL" id="JABMIG020000002">
    <property type="protein sequence ID" value="KAL3805592.1"/>
    <property type="molecule type" value="Genomic_DNA"/>
</dbReference>
<keyword evidence="2" id="KW-1185">Reference proteome</keyword>
<reference evidence="1 2" key="1">
    <citation type="journal article" date="2020" name="G3 (Bethesda)">
        <title>Improved Reference Genome for Cyclotella cryptica CCMP332, a Model for Cell Wall Morphogenesis, Salinity Adaptation, and Lipid Production in Diatoms (Bacillariophyta).</title>
        <authorList>
            <person name="Roberts W.R."/>
            <person name="Downey K.M."/>
            <person name="Ruck E.C."/>
            <person name="Traller J.C."/>
            <person name="Alverson A.J."/>
        </authorList>
    </citation>
    <scope>NUCLEOTIDE SEQUENCE [LARGE SCALE GENOMIC DNA]</scope>
    <source>
        <strain evidence="1 2">CCMP332</strain>
    </source>
</reference>
<protein>
    <recommendedName>
        <fullName evidence="3">DOMON domain-containing protein</fullName>
    </recommendedName>
</protein>
<dbReference type="Proteomes" id="UP001516023">
    <property type="component" value="Unassembled WGS sequence"/>
</dbReference>
<evidence type="ECO:0008006" key="3">
    <source>
        <dbReference type="Google" id="ProtNLM"/>
    </source>
</evidence>
<evidence type="ECO:0000313" key="1">
    <source>
        <dbReference type="EMBL" id="KAL3805592.1"/>
    </source>
</evidence>
<organism evidence="1 2">
    <name type="scientific">Cyclotella cryptica</name>
    <dbReference type="NCBI Taxonomy" id="29204"/>
    <lineage>
        <taxon>Eukaryota</taxon>
        <taxon>Sar</taxon>
        <taxon>Stramenopiles</taxon>
        <taxon>Ochrophyta</taxon>
        <taxon>Bacillariophyta</taxon>
        <taxon>Coscinodiscophyceae</taxon>
        <taxon>Thalassiosirophycidae</taxon>
        <taxon>Stephanodiscales</taxon>
        <taxon>Stephanodiscaceae</taxon>
        <taxon>Cyclotella</taxon>
    </lineage>
</organism>
<accession>A0ABD3QZ49</accession>